<dbReference type="InterPro" id="IPR024983">
    <property type="entry name" value="CHAT_dom"/>
</dbReference>
<dbReference type="InterPro" id="IPR011990">
    <property type="entry name" value="TPR-like_helical_dom_sf"/>
</dbReference>
<protein>
    <recommendedName>
        <fullName evidence="1">CHAT domain-containing protein</fullName>
    </recommendedName>
</protein>
<dbReference type="Pfam" id="PF12770">
    <property type="entry name" value="CHAT"/>
    <property type="match status" value="1"/>
</dbReference>
<dbReference type="Gene3D" id="1.25.40.10">
    <property type="entry name" value="Tetratricopeptide repeat domain"/>
    <property type="match status" value="1"/>
</dbReference>
<evidence type="ECO:0000259" key="1">
    <source>
        <dbReference type="Pfam" id="PF12770"/>
    </source>
</evidence>
<evidence type="ECO:0000313" key="2">
    <source>
        <dbReference type="EMBL" id="KAF9446599.1"/>
    </source>
</evidence>
<organism evidence="2 3">
    <name type="scientific">Macrolepiota fuliginosa MF-IS2</name>
    <dbReference type="NCBI Taxonomy" id="1400762"/>
    <lineage>
        <taxon>Eukaryota</taxon>
        <taxon>Fungi</taxon>
        <taxon>Dikarya</taxon>
        <taxon>Basidiomycota</taxon>
        <taxon>Agaricomycotina</taxon>
        <taxon>Agaricomycetes</taxon>
        <taxon>Agaricomycetidae</taxon>
        <taxon>Agaricales</taxon>
        <taxon>Agaricineae</taxon>
        <taxon>Agaricaceae</taxon>
        <taxon>Macrolepiota</taxon>
    </lineage>
</organism>
<name>A0A9P5X8S4_9AGAR</name>
<evidence type="ECO:0000313" key="3">
    <source>
        <dbReference type="Proteomes" id="UP000807342"/>
    </source>
</evidence>
<dbReference type="Proteomes" id="UP000807342">
    <property type="component" value="Unassembled WGS sequence"/>
</dbReference>
<proteinExistence type="predicted"/>
<dbReference type="EMBL" id="MU151237">
    <property type="protein sequence ID" value="KAF9446599.1"/>
    <property type="molecule type" value="Genomic_DNA"/>
</dbReference>
<accession>A0A9P5X8S4</accession>
<gene>
    <name evidence="2" type="ORF">P691DRAFT_708219</name>
</gene>
<feature type="domain" description="CHAT" evidence="1">
    <location>
        <begin position="880"/>
        <end position="1150"/>
    </location>
</feature>
<comment type="caution">
    <text evidence="2">The sequence shown here is derived from an EMBL/GenBank/DDBJ whole genome shotgun (WGS) entry which is preliminary data.</text>
</comment>
<keyword evidence="3" id="KW-1185">Reference proteome</keyword>
<sequence length="1151" mass="129719">MRAKILGGQVQRDHGQHHAYILNLPGIALNVMERLLSPPLAMLYRRMFEKWGRIDHLETSVHFSVLALSATPNDHPRLAHYQQRLAVSLRDRYKQRGRIWDLHLAISLQKSALTTVPPKDPDLAWHQQNLVVSYYALHSHSGRTEVLKTVLELQHCIFFALPDQDTHKAWWMHTIALTYHRLYANTGQPDHLDSGIYWGTMSLDNTPDTHDDVQSRRTALVGLLLDRAELRHNVDDIDRAILLTKGALEITPRGTIEHMTVTMSLALSYGSRYEILKRANDLDTALDLAVQVMTRFPRHHHYYPQFSHNTSQQFLKKYRRDEDIVDLEQALQYCRDAVGAASKKQPMLGLLKGLMATIYVDFYSRFGSVSDLEMAIDLNTSAINLLPEGHIKTPFHQLSLSILYFYQHRRHQDAQRLESAIHWGHLALGKAPKKSALRLDCLHNLVLLYQAKVQISRQIKDLDDAMSLMQEVIDSTPQHNPELPSRYSTMAHLHSTRYRYFGGPETRDTILTWMQAAVEAAERLKTPTLPAMQNSLALQFFNRYIWMREEADLHSSLQFALKSTKNTPDDHFSGAHRYTTLAEIYSQRFALDHGESVKKLALETYRHASTFTSSNLDAQWQLAQKWAMFSDSLPSPQESLDAYTYGFSILPALLWLGTNITTRHEALVKYDVALVASKAIVSCIENENYEAAIEFLEQSLSITFNQLLDLQTDLSLLEELHPDIAGKLRSISAELQQFAATTDEGGQEKADKASSQISDKLRKLALGRDVLLKEVRASPGFEHFLLPTPFSKIREVAAHGPVIAINCTDMRCDALIMITPNTPVLHRRLLKVNTKILYVQHQRLKKALEVLGIHARDLHEVRAGRVARQQRGPEHTMLDEVLQWLWTLVVSPVYDVLRNSEITEGRLWWCLTGPLTYFPLHAAGPPNKFIPSYTSTLNGLIRARTWQLKLATNSKVTVVGISESPDGSSAPLPSVVREVRVIKEGTPQPSILLNAEAVVSRVVSELPGSEWLHLACHGQQGGPKDPLSSCLLLYDGKLYLKQLLSMPLPHAEFVFLSACETAMGDTSMSNEALHLAGGMLFAGFKGAVATLWSINDDDGPAVAKAVYEHLFAADGQKTVADSAEALQKAVNRMRSMGVPAHRWVPFIHIGI</sequence>
<dbReference type="OrthoDB" id="9991317at2759"/>
<dbReference type="AlphaFoldDB" id="A0A9P5X8S4"/>
<reference evidence="2" key="1">
    <citation type="submission" date="2020-11" db="EMBL/GenBank/DDBJ databases">
        <authorList>
            <consortium name="DOE Joint Genome Institute"/>
            <person name="Ahrendt S."/>
            <person name="Riley R."/>
            <person name="Andreopoulos W."/>
            <person name="Labutti K."/>
            <person name="Pangilinan J."/>
            <person name="Ruiz-Duenas F.J."/>
            <person name="Barrasa J.M."/>
            <person name="Sanchez-Garcia M."/>
            <person name="Camarero S."/>
            <person name="Miyauchi S."/>
            <person name="Serrano A."/>
            <person name="Linde D."/>
            <person name="Babiker R."/>
            <person name="Drula E."/>
            <person name="Ayuso-Fernandez I."/>
            <person name="Pacheco R."/>
            <person name="Padilla G."/>
            <person name="Ferreira P."/>
            <person name="Barriuso J."/>
            <person name="Kellner H."/>
            <person name="Castanera R."/>
            <person name="Alfaro M."/>
            <person name="Ramirez L."/>
            <person name="Pisabarro A.G."/>
            <person name="Kuo A."/>
            <person name="Tritt A."/>
            <person name="Lipzen A."/>
            <person name="He G."/>
            <person name="Yan M."/>
            <person name="Ng V."/>
            <person name="Cullen D."/>
            <person name="Martin F."/>
            <person name="Rosso M.-N."/>
            <person name="Henrissat B."/>
            <person name="Hibbett D."/>
            <person name="Martinez A.T."/>
            <person name="Grigoriev I.V."/>
        </authorList>
    </citation>
    <scope>NUCLEOTIDE SEQUENCE</scope>
    <source>
        <strain evidence="2">MF-IS2</strain>
    </source>
</reference>